<accession>A0A286RJT1</accession>
<dbReference type="OrthoDB" id="9775296at2"/>
<dbReference type="GO" id="GO:0004316">
    <property type="term" value="F:3-oxoacyl-[acyl-carrier-protein] reductase (NADPH) activity"/>
    <property type="evidence" value="ECO:0007669"/>
    <property type="project" value="UniProtKB-EC"/>
</dbReference>
<reference evidence="3 4" key="1">
    <citation type="journal article" name="Front. Microbiol.">
        <title>Sugar Metabolism of the First Thermophilic Planctomycete Thermogutta terrifontis: Comparative Genomic and Transcriptomic Approaches.</title>
        <authorList>
            <person name="Elcheninov A.G."/>
            <person name="Menzel P."/>
            <person name="Gudbergsdottir S.R."/>
            <person name="Slesarev A.I."/>
            <person name="Kadnikov V.V."/>
            <person name="Krogh A."/>
            <person name="Bonch-Osmolovskaya E.A."/>
            <person name="Peng X."/>
            <person name="Kublanov I.V."/>
        </authorList>
    </citation>
    <scope>NUCLEOTIDE SEQUENCE [LARGE SCALE GENOMIC DNA]</scope>
    <source>
        <strain evidence="3 4">R1</strain>
    </source>
</reference>
<name>A0A286RJT1_9BACT</name>
<dbReference type="PRINTS" id="PR00080">
    <property type="entry name" value="SDRFAMILY"/>
</dbReference>
<dbReference type="CDD" id="cd05233">
    <property type="entry name" value="SDR_c"/>
    <property type="match status" value="1"/>
</dbReference>
<dbReference type="InterPro" id="IPR036291">
    <property type="entry name" value="NAD(P)-bd_dom_sf"/>
</dbReference>
<dbReference type="EMBL" id="CP018477">
    <property type="protein sequence ID" value="ASV76223.1"/>
    <property type="molecule type" value="Genomic_DNA"/>
</dbReference>
<keyword evidence="3" id="KW-0560">Oxidoreductase</keyword>
<protein>
    <submittedName>
        <fullName evidence="3">3-oxoacyl-[acyl-carrier protein] reductase</fullName>
        <ecNumber evidence="3">1.1.1.100</ecNumber>
    </submittedName>
</protein>
<dbReference type="SUPFAM" id="SSF51735">
    <property type="entry name" value="NAD(P)-binding Rossmann-fold domains"/>
    <property type="match status" value="1"/>
</dbReference>
<evidence type="ECO:0000256" key="1">
    <source>
        <dbReference type="ARBA" id="ARBA00006484"/>
    </source>
</evidence>
<dbReference type="EC" id="1.1.1.100" evidence="3"/>
<sequence length="244" mass="26447">MANNIDPVAVVTGGGSGIGLAVAESLAGEGFRVAILGRNPARLESAVKNSRYADRLRAFPCDVVDRQRVNTTFSAIREQLGVPKVLVNSAGINVANRSMAVLSPDDWDRILAVHATGTFNCMQAVLPMMREQRDGLIINISSIAGKRALELAGPAYCAGKFAMTALGMAAGLEERHNGIRITNIYPGEVNTPILEQRPTPVPEEQRRRMLQPEDVAQVVLTIVRLPPRAHVWEVVLTPLYQAYA</sequence>
<proteinExistence type="inferred from homology"/>
<evidence type="ECO:0000256" key="2">
    <source>
        <dbReference type="RuleBase" id="RU000363"/>
    </source>
</evidence>
<organism evidence="3 4">
    <name type="scientific">Thermogutta terrifontis</name>
    <dbReference type="NCBI Taxonomy" id="1331910"/>
    <lineage>
        <taxon>Bacteria</taxon>
        <taxon>Pseudomonadati</taxon>
        <taxon>Planctomycetota</taxon>
        <taxon>Planctomycetia</taxon>
        <taxon>Pirellulales</taxon>
        <taxon>Thermoguttaceae</taxon>
        <taxon>Thermogutta</taxon>
    </lineage>
</organism>
<dbReference type="PANTHER" id="PTHR42760">
    <property type="entry name" value="SHORT-CHAIN DEHYDROGENASES/REDUCTASES FAMILY MEMBER"/>
    <property type="match status" value="1"/>
</dbReference>
<evidence type="ECO:0000313" key="4">
    <source>
        <dbReference type="Proteomes" id="UP000215086"/>
    </source>
</evidence>
<dbReference type="InterPro" id="IPR002347">
    <property type="entry name" value="SDR_fam"/>
</dbReference>
<dbReference type="Pfam" id="PF00106">
    <property type="entry name" value="adh_short"/>
    <property type="match status" value="1"/>
</dbReference>
<dbReference type="AlphaFoldDB" id="A0A286RJT1"/>
<dbReference type="PROSITE" id="PS00061">
    <property type="entry name" value="ADH_SHORT"/>
    <property type="match status" value="1"/>
</dbReference>
<dbReference type="Gene3D" id="3.40.50.720">
    <property type="entry name" value="NAD(P)-binding Rossmann-like Domain"/>
    <property type="match status" value="1"/>
</dbReference>
<dbReference type="PRINTS" id="PR00081">
    <property type="entry name" value="GDHRDH"/>
</dbReference>
<keyword evidence="4" id="KW-1185">Reference proteome</keyword>
<dbReference type="RefSeq" id="WP_095416057.1">
    <property type="nucleotide sequence ID" value="NZ_CP018477.1"/>
</dbReference>
<dbReference type="InterPro" id="IPR020904">
    <property type="entry name" value="Sc_DH/Rdtase_CS"/>
</dbReference>
<gene>
    <name evidence="3" type="ORF">THTE_3622</name>
</gene>
<dbReference type="KEGG" id="ttf:THTE_3622"/>
<dbReference type="Proteomes" id="UP000215086">
    <property type="component" value="Chromosome"/>
</dbReference>
<comment type="similarity">
    <text evidence="1 2">Belongs to the short-chain dehydrogenases/reductases (SDR) family.</text>
</comment>
<evidence type="ECO:0000313" key="3">
    <source>
        <dbReference type="EMBL" id="ASV76223.1"/>
    </source>
</evidence>
<dbReference type="GO" id="GO:0030497">
    <property type="term" value="P:fatty acid elongation"/>
    <property type="evidence" value="ECO:0007669"/>
    <property type="project" value="TreeGrafter"/>
</dbReference>
<dbReference type="PANTHER" id="PTHR42760:SF40">
    <property type="entry name" value="3-OXOACYL-[ACYL-CARRIER-PROTEIN] REDUCTASE, CHLOROPLASTIC"/>
    <property type="match status" value="1"/>
</dbReference>